<dbReference type="InterPro" id="IPR042185">
    <property type="entry name" value="Serpin_sf_2"/>
</dbReference>
<dbReference type="SMART" id="SM00093">
    <property type="entry name" value="SERPIN"/>
    <property type="match status" value="1"/>
</dbReference>
<evidence type="ECO:0000259" key="3">
    <source>
        <dbReference type="SMART" id="SM00093"/>
    </source>
</evidence>
<dbReference type="AlphaFoldDB" id="A0A1I7Y578"/>
<dbReference type="Gene3D" id="2.30.39.10">
    <property type="entry name" value="Alpha-1-antitrypsin, domain 1"/>
    <property type="match status" value="1"/>
</dbReference>
<feature type="domain" description="Serpin" evidence="3">
    <location>
        <begin position="33"/>
        <end position="436"/>
    </location>
</feature>
<evidence type="ECO:0000313" key="5">
    <source>
        <dbReference type="WBParaSite" id="L893_g12856.t1"/>
    </source>
</evidence>
<dbReference type="Gene3D" id="3.30.497.10">
    <property type="entry name" value="Antithrombin, subunit I, domain 2"/>
    <property type="match status" value="1"/>
</dbReference>
<dbReference type="GO" id="GO:0005615">
    <property type="term" value="C:extracellular space"/>
    <property type="evidence" value="ECO:0007669"/>
    <property type="project" value="InterPro"/>
</dbReference>
<dbReference type="CDD" id="cd00172">
    <property type="entry name" value="serpin"/>
    <property type="match status" value="1"/>
</dbReference>
<dbReference type="GO" id="GO:0004867">
    <property type="term" value="F:serine-type endopeptidase inhibitor activity"/>
    <property type="evidence" value="ECO:0007669"/>
    <property type="project" value="InterPro"/>
</dbReference>
<organism evidence="4 5">
    <name type="scientific">Steinernema glaseri</name>
    <dbReference type="NCBI Taxonomy" id="37863"/>
    <lineage>
        <taxon>Eukaryota</taxon>
        <taxon>Metazoa</taxon>
        <taxon>Ecdysozoa</taxon>
        <taxon>Nematoda</taxon>
        <taxon>Chromadorea</taxon>
        <taxon>Rhabditida</taxon>
        <taxon>Tylenchina</taxon>
        <taxon>Panagrolaimomorpha</taxon>
        <taxon>Strongyloidoidea</taxon>
        <taxon>Steinernematidae</taxon>
        <taxon>Steinernema</taxon>
    </lineage>
</organism>
<dbReference type="SUPFAM" id="SSF56574">
    <property type="entry name" value="Serpins"/>
    <property type="match status" value="1"/>
</dbReference>
<dbReference type="PANTHER" id="PTHR11461:SF211">
    <property type="entry name" value="GH10112P-RELATED"/>
    <property type="match status" value="1"/>
</dbReference>
<keyword evidence="4" id="KW-1185">Reference proteome</keyword>
<dbReference type="WBParaSite" id="L893_g12856.t1">
    <property type="protein sequence ID" value="L893_g12856.t1"/>
    <property type="gene ID" value="L893_g12856"/>
</dbReference>
<dbReference type="InterPro" id="IPR023796">
    <property type="entry name" value="Serpin_dom"/>
</dbReference>
<name>A0A1I7Y578_9BILA</name>
<dbReference type="PANTHER" id="PTHR11461">
    <property type="entry name" value="SERINE PROTEASE INHIBITOR, SERPIN"/>
    <property type="match status" value="1"/>
</dbReference>
<evidence type="ECO:0000313" key="4">
    <source>
        <dbReference type="Proteomes" id="UP000095287"/>
    </source>
</evidence>
<protein>
    <submittedName>
        <fullName evidence="5">SERPIN domain-containing protein</fullName>
    </submittedName>
</protein>
<dbReference type="InterPro" id="IPR042178">
    <property type="entry name" value="Serpin_sf_1"/>
</dbReference>
<dbReference type="InterPro" id="IPR000215">
    <property type="entry name" value="Serpin_fam"/>
</dbReference>
<sequence>MQPGTSSFPKPLPSAMAPTVSFQVSDALFRLALDALSECGDESAVVSPFSIAMAMAAANLGARGNSSQEITDGIFDGIPKEKVSKLFRELLVFDETKDFIKSTSCFGQLFAEIKKSRRTEQKEFFPLRFPIKVASAVFLDVSLTSVIYLYLLQKTVEVKKTYTKDLVEYLKSDLKSVDFLHDSQSQVAALNEYVEEKTEGKIKDLFNESSIDSSTRIVLVNAVRVTVKFEELFYKERTKPEPFYNEDGTTKEVPMMNDSKKGYFTENDQFVYTQIPCDGIALPKTKSDFCFSLIVPKNGKLADLKHKFKSNGPSISSVIADAPFAQLIRMALPKFKAENSYNLVDTLRKLGISDIFDKARADFSGISDTPLVVDMVAHKAVIELDEKGVEGAAAKTIGGAYTWRVEPPKVEHIRADKPFLYTVTYKDIPVFVGQFY</sequence>
<proteinExistence type="inferred from homology"/>
<dbReference type="InterPro" id="IPR036186">
    <property type="entry name" value="Serpin_sf"/>
</dbReference>
<reference evidence="5" key="1">
    <citation type="submission" date="2016-11" db="UniProtKB">
        <authorList>
            <consortium name="WormBaseParasite"/>
        </authorList>
    </citation>
    <scope>IDENTIFICATION</scope>
</reference>
<evidence type="ECO:0000256" key="2">
    <source>
        <dbReference type="RuleBase" id="RU000411"/>
    </source>
</evidence>
<dbReference type="Proteomes" id="UP000095287">
    <property type="component" value="Unplaced"/>
</dbReference>
<evidence type="ECO:0000256" key="1">
    <source>
        <dbReference type="ARBA" id="ARBA00009500"/>
    </source>
</evidence>
<dbReference type="Pfam" id="PF00079">
    <property type="entry name" value="Serpin"/>
    <property type="match status" value="1"/>
</dbReference>
<comment type="similarity">
    <text evidence="1 2">Belongs to the serpin family.</text>
</comment>
<accession>A0A1I7Y578</accession>